<evidence type="ECO:0000313" key="2">
    <source>
        <dbReference type="Proteomes" id="UP000422108"/>
    </source>
</evidence>
<evidence type="ECO:0000313" key="1">
    <source>
        <dbReference type="EMBL" id="BBO89908.1"/>
    </source>
</evidence>
<accession>A0A5K8ABQ1</accession>
<dbReference type="AlphaFoldDB" id="A0A5K8ABQ1"/>
<keyword evidence="2" id="KW-1185">Reference proteome</keyword>
<dbReference type="Proteomes" id="UP000422108">
    <property type="component" value="Chromosome"/>
</dbReference>
<proteinExistence type="predicted"/>
<reference evidence="1 2" key="1">
    <citation type="submission" date="2019-11" db="EMBL/GenBank/DDBJ databases">
        <title>Comparative genomics of hydrocarbon-degrading Desulfosarcina strains.</title>
        <authorList>
            <person name="Watanabe M."/>
            <person name="Kojima H."/>
            <person name="Fukui M."/>
        </authorList>
    </citation>
    <scope>NUCLEOTIDE SEQUENCE [LARGE SCALE GENOMIC DNA]</scope>
    <source>
        <strain evidence="2">oXyS1</strain>
    </source>
</reference>
<sequence length="162" mass="17894">MVCTDQRVTVLGVGKLDDGEGQEFILPLPPSLSAVTDKRRLTVTLAWLTPVKSIRQNYRIAHLWFSPKNSLATDRICADHHAVQRGTVQHEVLESSKAVDFQDGDAITIKVTCRADAGDLPEPIRYGLAVTLEVAEGIDIPIYQEVRDRLRVRVPISGGHTT</sequence>
<protein>
    <submittedName>
        <fullName evidence="1">Uncharacterized protein</fullName>
    </submittedName>
</protein>
<gene>
    <name evidence="1" type="ORF">DSCOOX_30880</name>
</gene>
<name>A0A5K8ABQ1_9BACT</name>
<dbReference type="EMBL" id="AP021879">
    <property type="protein sequence ID" value="BBO89908.1"/>
    <property type="molecule type" value="Genomic_DNA"/>
</dbReference>
<organism evidence="1 2">
    <name type="scientific">Desulfosarcina ovata subsp. ovata</name>
    <dbReference type="NCBI Taxonomy" id="2752305"/>
    <lineage>
        <taxon>Bacteria</taxon>
        <taxon>Pseudomonadati</taxon>
        <taxon>Thermodesulfobacteriota</taxon>
        <taxon>Desulfobacteria</taxon>
        <taxon>Desulfobacterales</taxon>
        <taxon>Desulfosarcinaceae</taxon>
        <taxon>Desulfosarcina</taxon>
    </lineage>
</organism>